<protein>
    <submittedName>
        <fullName evidence="1">Uncharacterized protein</fullName>
    </submittedName>
</protein>
<reference evidence="1 2" key="1">
    <citation type="journal article" date="2013" name="Genome Biol.">
        <title>Genome of Acanthamoeba castellanii highlights extensive lateral gene transfer and early evolution of tyrosine kinase signaling.</title>
        <authorList>
            <person name="Clarke M."/>
            <person name="Lohan A.J."/>
            <person name="Liu B."/>
            <person name="Lagkouvardos I."/>
            <person name="Roy S."/>
            <person name="Zafar N."/>
            <person name="Bertelli C."/>
            <person name="Schilde C."/>
            <person name="Kianianmomeni A."/>
            <person name="Burglin T.R."/>
            <person name="Frech C."/>
            <person name="Turcotte B."/>
            <person name="Kopec K.O."/>
            <person name="Synnott J.M."/>
            <person name="Choo C."/>
            <person name="Paponov I."/>
            <person name="Finkler A."/>
            <person name="Soon Heng Tan C."/>
            <person name="Hutchins A.P."/>
            <person name="Weinmeier T."/>
            <person name="Rattei T."/>
            <person name="Chu J.S."/>
            <person name="Gimenez G."/>
            <person name="Irimia M."/>
            <person name="Rigden D.J."/>
            <person name="Fitzpatrick D.A."/>
            <person name="Lorenzo-Morales J."/>
            <person name="Bateman A."/>
            <person name="Chiu C.H."/>
            <person name="Tang P."/>
            <person name="Hegemann P."/>
            <person name="Fromm H."/>
            <person name="Raoult D."/>
            <person name="Greub G."/>
            <person name="Miranda-Saavedra D."/>
            <person name="Chen N."/>
            <person name="Nash P."/>
            <person name="Ginger M.L."/>
            <person name="Horn M."/>
            <person name="Schaap P."/>
            <person name="Caler L."/>
            <person name="Loftus B."/>
        </authorList>
    </citation>
    <scope>NUCLEOTIDE SEQUENCE [LARGE SCALE GENOMIC DNA]</scope>
    <source>
        <strain evidence="1 2">Neff</strain>
    </source>
</reference>
<name>L8GWX4_ACACF</name>
<dbReference type="EMBL" id="KB007974">
    <property type="protein sequence ID" value="ELR17068.1"/>
    <property type="molecule type" value="Genomic_DNA"/>
</dbReference>
<evidence type="ECO:0000313" key="1">
    <source>
        <dbReference type="EMBL" id="ELR17068.1"/>
    </source>
</evidence>
<dbReference type="AlphaFoldDB" id="L8GWX4"/>
<organism evidence="1 2">
    <name type="scientific">Acanthamoeba castellanii (strain ATCC 30010 / Neff)</name>
    <dbReference type="NCBI Taxonomy" id="1257118"/>
    <lineage>
        <taxon>Eukaryota</taxon>
        <taxon>Amoebozoa</taxon>
        <taxon>Discosea</taxon>
        <taxon>Longamoebia</taxon>
        <taxon>Centramoebida</taxon>
        <taxon>Acanthamoebidae</taxon>
        <taxon>Acanthamoeba</taxon>
    </lineage>
</organism>
<gene>
    <name evidence="1" type="ORF">ACA1_057000</name>
</gene>
<sequence>MRCDMGATLSFIVLQILEQLPIKEVEERERIVRNNTSAIKHWGAFAGIAGASDKNAKIADWRSADASGIIRNGLRKMKALGLAGINLAQADAPPVLAIRWPSRVNRSNFEAYFSDDAPISDARSEWHNPEPFMAAFSSGGKPIPLVFVNAIVGGVTRACVVLIRKGKAHCEITAFAPAVTLAMAVNLGRALLYALRKALQTSARVRVCITTHSRPSEKDAVNVWHENFLEVVSIPTIRSETWKRLDGTVLPSLIYTHALAKSPRPSLMTTAMNMCQSAPRADVAALADIYASTLLSSSA</sequence>
<dbReference type="KEGG" id="acan:ACA1_057000"/>
<proteinExistence type="predicted"/>
<dbReference type="Proteomes" id="UP000011083">
    <property type="component" value="Unassembled WGS sequence"/>
</dbReference>
<keyword evidence="2" id="KW-1185">Reference proteome</keyword>
<dbReference type="GeneID" id="14918544"/>
<accession>L8GWX4</accession>
<evidence type="ECO:0000313" key="2">
    <source>
        <dbReference type="Proteomes" id="UP000011083"/>
    </source>
</evidence>
<dbReference type="VEuPathDB" id="AmoebaDB:ACA1_057000"/>
<dbReference type="RefSeq" id="XP_004339081.1">
    <property type="nucleotide sequence ID" value="XM_004339033.1"/>
</dbReference>